<dbReference type="Proteomes" id="UP000095280">
    <property type="component" value="Unplaced"/>
</dbReference>
<organism evidence="2 3">
    <name type="scientific">Macrostomum lignano</name>
    <dbReference type="NCBI Taxonomy" id="282301"/>
    <lineage>
        <taxon>Eukaryota</taxon>
        <taxon>Metazoa</taxon>
        <taxon>Spiralia</taxon>
        <taxon>Lophotrochozoa</taxon>
        <taxon>Platyhelminthes</taxon>
        <taxon>Rhabditophora</taxon>
        <taxon>Macrostomorpha</taxon>
        <taxon>Macrostomida</taxon>
        <taxon>Macrostomidae</taxon>
        <taxon>Macrostomum</taxon>
    </lineage>
</organism>
<feature type="region of interest" description="Disordered" evidence="1">
    <location>
        <begin position="1"/>
        <end position="24"/>
    </location>
</feature>
<dbReference type="AlphaFoldDB" id="A0A1I8FFH2"/>
<proteinExistence type="predicted"/>
<name>A0A1I8FFH2_9PLAT</name>
<keyword evidence="2" id="KW-1185">Reference proteome</keyword>
<dbReference type="WBParaSite" id="maker-unitig_31822-snap-gene-0.2-mRNA-1">
    <property type="protein sequence ID" value="maker-unitig_31822-snap-gene-0.2-mRNA-1"/>
    <property type="gene ID" value="maker-unitig_31822-snap-gene-0.2"/>
</dbReference>
<protein>
    <submittedName>
        <fullName evidence="3">Uncharacterized protein</fullName>
    </submittedName>
</protein>
<accession>A0A1I8FFH2</accession>
<sequence length="62" mass="6794">MIAARGQRLPEPGTASTRLCAPSCRPTPLRHHCEPELVRRQNQDGTWTARSLTPAAASSMRP</sequence>
<evidence type="ECO:0000313" key="2">
    <source>
        <dbReference type="Proteomes" id="UP000095280"/>
    </source>
</evidence>
<reference evidence="3" key="1">
    <citation type="submission" date="2016-11" db="UniProtKB">
        <authorList>
            <consortium name="WormBaseParasite"/>
        </authorList>
    </citation>
    <scope>IDENTIFICATION</scope>
</reference>
<feature type="region of interest" description="Disordered" evidence="1">
    <location>
        <begin position="39"/>
        <end position="62"/>
    </location>
</feature>
<evidence type="ECO:0000256" key="1">
    <source>
        <dbReference type="SAM" id="MobiDB-lite"/>
    </source>
</evidence>
<evidence type="ECO:0000313" key="3">
    <source>
        <dbReference type="WBParaSite" id="maker-unitig_31822-snap-gene-0.2-mRNA-1"/>
    </source>
</evidence>